<dbReference type="RefSeq" id="XP_018655641.1">
    <property type="nucleotide sequence ID" value="XM_018790282.1"/>
</dbReference>
<organism evidence="1 2">
    <name type="scientific">Schistosoma mansoni</name>
    <name type="common">Blood fluke</name>
    <dbReference type="NCBI Taxonomy" id="6183"/>
    <lineage>
        <taxon>Eukaryota</taxon>
        <taxon>Metazoa</taxon>
        <taxon>Spiralia</taxon>
        <taxon>Lophotrochozoa</taxon>
        <taxon>Platyhelminthes</taxon>
        <taxon>Trematoda</taxon>
        <taxon>Digenea</taxon>
        <taxon>Strigeidida</taxon>
        <taxon>Schistosomatoidea</taxon>
        <taxon>Schistosomatidae</taxon>
        <taxon>Schistosoma</taxon>
    </lineage>
</organism>
<protein>
    <submittedName>
        <fullName evidence="2">DUF4806 domain-containing protein</fullName>
    </submittedName>
</protein>
<keyword evidence="1" id="KW-1185">Reference proteome</keyword>
<dbReference type="GeneID" id="8349915"/>
<reference evidence="1" key="1">
    <citation type="journal article" date="2012" name="PLoS Negl. Trop. Dis.">
        <title>A systematically improved high quality genome and transcriptome of the human blood fluke Schistosoma mansoni.</title>
        <authorList>
            <person name="Protasio A.V."/>
            <person name="Tsai I.J."/>
            <person name="Babbage A."/>
            <person name="Nichol S."/>
            <person name="Hunt M."/>
            <person name="Aslett M.A."/>
            <person name="De Silva N."/>
            <person name="Velarde G.S."/>
            <person name="Anderson T.J."/>
            <person name="Clark R.C."/>
            <person name="Davidson C."/>
            <person name="Dillon G.P."/>
            <person name="Holroyd N.E."/>
            <person name="LoVerde P.T."/>
            <person name="Lloyd C."/>
            <person name="McQuillan J."/>
            <person name="Oliveira G."/>
            <person name="Otto T.D."/>
            <person name="Parker-Manuel S.J."/>
            <person name="Quail M.A."/>
            <person name="Wilson R.A."/>
            <person name="Zerlotini A."/>
            <person name="Dunne D.W."/>
            <person name="Berriman M."/>
        </authorList>
    </citation>
    <scope>NUCLEOTIDE SEQUENCE [LARGE SCALE GENOMIC DNA]</scope>
    <source>
        <strain evidence="1">Puerto Rican</strain>
    </source>
</reference>
<dbReference type="KEGG" id="smm:Smp_131480"/>
<dbReference type="AlphaFoldDB" id="G4VTJ9"/>
<dbReference type="InParanoid" id="G4VTJ9"/>
<sequence>MFRRRDNMTTELITDIELTKPSQKFPKSRSNYRLGYTTISLDYKLLISLLNFRKYYQKLHLCIINVSVVRGNLVDVAQLCNWKSGQLVDTGSKVQHGKVQRSIN</sequence>
<reference evidence="2" key="2">
    <citation type="submission" date="2018-12" db="UniProtKB">
        <authorList>
            <consortium name="WormBaseParasite"/>
        </authorList>
    </citation>
    <scope>IDENTIFICATION</scope>
    <source>
        <strain evidence="2">Puerto Rican</strain>
    </source>
</reference>
<dbReference type="Proteomes" id="UP000008854">
    <property type="component" value="Unassembled WGS sequence"/>
</dbReference>
<dbReference type="CTD" id="8349915"/>
<evidence type="ECO:0000313" key="2">
    <source>
        <dbReference type="WBParaSite" id="Smp_131480.1"/>
    </source>
</evidence>
<evidence type="ECO:0000313" key="1">
    <source>
        <dbReference type="Proteomes" id="UP000008854"/>
    </source>
</evidence>
<accession>G4VTJ9</accession>
<dbReference type="HOGENOM" id="CLU_2253385_0_0_1"/>
<proteinExistence type="predicted"/>
<dbReference type="WBParaSite" id="Smp_131480.1">
    <property type="protein sequence ID" value="Smp_131480.1"/>
    <property type="gene ID" value="Smp_131480"/>
</dbReference>
<name>G4VTJ9_SCHMA</name>